<evidence type="ECO:0000313" key="2">
    <source>
        <dbReference type="EMBL" id="MCY1722835.1"/>
    </source>
</evidence>
<dbReference type="RefSeq" id="WP_343335160.1">
    <property type="nucleotide sequence ID" value="NZ_JAPOHD010000064.1"/>
</dbReference>
<dbReference type="EMBL" id="JAPOHD010000064">
    <property type="protein sequence ID" value="MCY1722835.1"/>
    <property type="molecule type" value="Genomic_DNA"/>
</dbReference>
<evidence type="ECO:0000256" key="1">
    <source>
        <dbReference type="SAM" id="MobiDB-lite"/>
    </source>
</evidence>
<reference evidence="2" key="1">
    <citation type="submission" date="2022-11" db="EMBL/GenBank/DDBJ databases">
        <title>Marilongibacter aestuarii gen. nov., sp. nov., isolated from tidal flat sediment.</title>
        <authorList>
            <person name="Jiayan W."/>
        </authorList>
    </citation>
    <scope>NUCLEOTIDE SEQUENCE</scope>
    <source>
        <strain evidence="2">Z1-6</strain>
    </source>
</reference>
<accession>A0A9X3J9J0</accession>
<dbReference type="AlphaFoldDB" id="A0A9X3J9J0"/>
<protein>
    <submittedName>
        <fullName evidence="2">Uncharacterized protein</fullName>
    </submittedName>
</protein>
<sequence length="114" mass="13285">MAQASFEVKTYRYYNWSSRSTGKTNLILKGTGGETCSVWFIEDPTHNLPTACKVAENYYAFYYHHYQLDTIVDMLRNESPIYVFFNDENHLNNSRISTTDEPVGEGEEKFIEHP</sequence>
<organism evidence="2 3">
    <name type="scientific">Draconibacterium aestuarii</name>
    <dbReference type="NCBI Taxonomy" id="2998507"/>
    <lineage>
        <taxon>Bacteria</taxon>
        <taxon>Pseudomonadati</taxon>
        <taxon>Bacteroidota</taxon>
        <taxon>Bacteroidia</taxon>
        <taxon>Marinilabiliales</taxon>
        <taxon>Prolixibacteraceae</taxon>
        <taxon>Draconibacterium</taxon>
    </lineage>
</organism>
<evidence type="ECO:0000313" key="3">
    <source>
        <dbReference type="Proteomes" id="UP001145087"/>
    </source>
</evidence>
<name>A0A9X3J9J0_9BACT</name>
<dbReference type="Proteomes" id="UP001145087">
    <property type="component" value="Unassembled WGS sequence"/>
</dbReference>
<keyword evidence="3" id="KW-1185">Reference proteome</keyword>
<feature type="region of interest" description="Disordered" evidence="1">
    <location>
        <begin position="95"/>
        <end position="114"/>
    </location>
</feature>
<proteinExistence type="predicted"/>
<gene>
    <name evidence="2" type="ORF">OU798_20980</name>
</gene>
<comment type="caution">
    <text evidence="2">The sequence shown here is derived from an EMBL/GenBank/DDBJ whole genome shotgun (WGS) entry which is preliminary data.</text>
</comment>